<reference evidence="1 2" key="1">
    <citation type="submission" date="2019-09" db="EMBL/GenBank/DDBJ databases">
        <authorList>
            <person name="Kritzky A."/>
            <person name="Schelkanova E.Y."/>
            <person name="Alkhova Z.V."/>
            <person name="Smirnova N.I."/>
        </authorList>
    </citation>
    <scope>NUCLEOTIDE SEQUENCE [LARGE SCALE GENOMIC DNA]</scope>
    <source>
        <strain evidence="1 2">M1526</strain>
    </source>
</reference>
<dbReference type="Proteomes" id="UP000323225">
    <property type="component" value="Unassembled WGS sequence"/>
</dbReference>
<evidence type="ECO:0000313" key="2">
    <source>
        <dbReference type="Proteomes" id="UP000323225"/>
    </source>
</evidence>
<accession>A0A5B1C099</accession>
<proteinExistence type="predicted"/>
<gene>
    <name evidence="1" type="ORF">F0M16_19360</name>
</gene>
<protein>
    <submittedName>
        <fullName evidence="1">Uncharacterized protein</fullName>
    </submittedName>
</protein>
<organism evidence="1 2">
    <name type="scientific">Vibrio cholerae</name>
    <dbReference type="NCBI Taxonomy" id="666"/>
    <lineage>
        <taxon>Bacteria</taxon>
        <taxon>Pseudomonadati</taxon>
        <taxon>Pseudomonadota</taxon>
        <taxon>Gammaproteobacteria</taxon>
        <taxon>Vibrionales</taxon>
        <taxon>Vibrionaceae</taxon>
        <taxon>Vibrio</taxon>
    </lineage>
</organism>
<sequence length="110" mass="12603">MKTNGLTYKAFLNDQEYWGEDAYYDDVMVIVDGNEISPDDDPQEIADTASVVIKSGYVMSHHKMPDGTLLTGFFKGWQKKQSFTHKIVIIPAVKEKEFNEIMKKHGFKIL</sequence>
<dbReference type="AlphaFoldDB" id="A0A5B1C099"/>
<evidence type="ECO:0000313" key="1">
    <source>
        <dbReference type="EMBL" id="KAA1253100.1"/>
    </source>
</evidence>
<comment type="caution">
    <text evidence="1">The sequence shown here is derived from an EMBL/GenBank/DDBJ whole genome shotgun (WGS) entry which is preliminary data.</text>
</comment>
<name>A0A5B1C099_VIBCL</name>
<dbReference type="EMBL" id="VUAA01000028">
    <property type="protein sequence ID" value="KAA1253100.1"/>
    <property type="molecule type" value="Genomic_DNA"/>
</dbReference>